<feature type="transmembrane region" description="Helical" evidence="9">
    <location>
        <begin position="84"/>
        <end position="103"/>
    </location>
</feature>
<dbReference type="InterPro" id="IPR000917">
    <property type="entry name" value="Sulfatase_N"/>
</dbReference>
<feature type="transmembrane region" description="Helical" evidence="9">
    <location>
        <begin position="43"/>
        <end position="72"/>
    </location>
</feature>
<name>A0A2U2JB21_9FLAO</name>
<dbReference type="PANTHER" id="PTHR47371:SF3">
    <property type="entry name" value="PHOSPHOGLYCEROL TRANSFERASE I"/>
    <property type="match status" value="1"/>
</dbReference>
<keyword evidence="12" id="KW-1185">Reference proteome</keyword>
<dbReference type="EMBL" id="QFFG01000002">
    <property type="protein sequence ID" value="PWG05532.1"/>
    <property type="molecule type" value="Genomic_DNA"/>
</dbReference>
<dbReference type="Pfam" id="PF00884">
    <property type="entry name" value="Sulfatase"/>
    <property type="match status" value="1"/>
</dbReference>
<gene>
    <name evidence="11" type="ORF">DIS07_03565</name>
</gene>
<dbReference type="InterPro" id="IPR050448">
    <property type="entry name" value="OpgB/LTA_synthase_biosynth"/>
</dbReference>
<dbReference type="SUPFAM" id="SSF53649">
    <property type="entry name" value="Alkaline phosphatase-like"/>
    <property type="match status" value="1"/>
</dbReference>
<organism evidence="11 12">
    <name type="scientific">Polaribacter aquimarinus</name>
    <dbReference type="NCBI Taxonomy" id="2100726"/>
    <lineage>
        <taxon>Bacteria</taxon>
        <taxon>Pseudomonadati</taxon>
        <taxon>Bacteroidota</taxon>
        <taxon>Flavobacteriia</taxon>
        <taxon>Flavobacteriales</taxon>
        <taxon>Flavobacteriaceae</taxon>
    </lineage>
</organism>
<comment type="subcellular location">
    <subcellularLocation>
        <location evidence="1">Cell membrane</location>
        <topology evidence="1">Multi-pass membrane protein</topology>
    </subcellularLocation>
</comment>
<evidence type="ECO:0000256" key="5">
    <source>
        <dbReference type="ARBA" id="ARBA00023136"/>
    </source>
</evidence>
<dbReference type="Proteomes" id="UP000245670">
    <property type="component" value="Unassembled WGS sequence"/>
</dbReference>
<feature type="domain" description="Sulfatase N-terminal" evidence="10">
    <location>
        <begin position="276"/>
        <end position="557"/>
    </location>
</feature>
<reference evidence="11 12" key="1">
    <citation type="submission" date="2018-05" db="EMBL/GenBank/DDBJ databases">
        <title>Polaribacter aquimarinus sp. nov., isolated from sediment in a sediment of sea.</title>
        <authorList>
            <person name="Lu D."/>
        </authorList>
    </citation>
    <scope>NUCLEOTIDE SEQUENCE [LARGE SCALE GENOMIC DNA]</scope>
    <source>
        <strain evidence="11 12">ZY113</strain>
    </source>
</reference>
<feature type="binding site" evidence="8">
    <location>
        <position position="508"/>
    </location>
    <ligand>
        <name>Mn(2+)</name>
        <dbReference type="ChEBI" id="CHEBI:29035"/>
    </ligand>
</feature>
<dbReference type="Gene3D" id="3.40.720.10">
    <property type="entry name" value="Alkaline Phosphatase, subunit A"/>
    <property type="match status" value="1"/>
</dbReference>
<feature type="binding site" evidence="8">
    <location>
        <position position="324"/>
    </location>
    <ligand>
        <name>Mn(2+)</name>
        <dbReference type="ChEBI" id="CHEBI:29035"/>
    </ligand>
</feature>
<keyword evidence="2" id="KW-1003">Cell membrane</keyword>
<dbReference type="CDD" id="cd16015">
    <property type="entry name" value="LTA_synthase"/>
    <property type="match status" value="1"/>
</dbReference>
<feature type="transmembrane region" description="Helical" evidence="9">
    <location>
        <begin position="12"/>
        <end position="31"/>
    </location>
</feature>
<comment type="caution">
    <text evidence="11">The sequence shown here is derived from an EMBL/GenBank/DDBJ whole genome shotgun (WGS) entry which is preliminary data.</text>
</comment>
<feature type="binding site" evidence="7">
    <location>
        <position position="456"/>
    </location>
    <ligand>
        <name>substrate</name>
    </ligand>
</feature>
<feature type="binding site" evidence="8">
    <location>
        <position position="507"/>
    </location>
    <ligand>
        <name>Mn(2+)</name>
        <dbReference type="ChEBI" id="CHEBI:29035"/>
    </ligand>
</feature>
<evidence type="ECO:0000256" key="2">
    <source>
        <dbReference type="ARBA" id="ARBA00022475"/>
    </source>
</evidence>
<keyword evidence="7" id="KW-0479">Metal-binding</keyword>
<keyword evidence="3 9" id="KW-0812">Transmembrane</keyword>
<dbReference type="AlphaFoldDB" id="A0A2U2JB21"/>
<dbReference type="GO" id="GO:0046872">
    <property type="term" value="F:metal ion binding"/>
    <property type="evidence" value="ECO:0007669"/>
    <property type="project" value="UniProtKB-KW"/>
</dbReference>
<dbReference type="InterPro" id="IPR017850">
    <property type="entry name" value="Alkaline_phosphatase_core_sf"/>
</dbReference>
<evidence type="ECO:0000256" key="3">
    <source>
        <dbReference type="ARBA" id="ARBA00022692"/>
    </source>
</evidence>
<evidence type="ECO:0000256" key="1">
    <source>
        <dbReference type="ARBA" id="ARBA00004651"/>
    </source>
</evidence>
<dbReference type="PIRSF" id="PIRSF005091">
    <property type="entry name" value="Mmb_sulf_HI1246"/>
    <property type="match status" value="1"/>
</dbReference>
<evidence type="ECO:0000313" key="11">
    <source>
        <dbReference type="EMBL" id="PWG05532.1"/>
    </source>
</evidence>
<feature type="binding site" evidence="8">
    <location>
        <position position="284"/>
    </location>
    <ligand>
        <name>Mn(2+)</name>
        <dbReference type="ChEBI" id="CHEBI:29035"/>
    </ligand>
</feature>
<evidence type="ECO:0000256" key="6">
    <source>
        <dbReference type="PIRSR" id="PIRSR005091-1"/>
    </source>
</evidence>
<accession>A0A2U2JB21</accession>
<protein>
    <submittedName>
        <fullName evidence="11">Sulfatase</fullName>
    </submittedName>
</protein>
<evidence type="ECO:0000256" key="4">
    <source>
        <dbReference type="ARBA" id="ARBA00022989"/>
    </source>
</evidence>
<evidence type="ECO:0000256" key="8">
    <source>
        <dbReference type="PIRSR" id="PIRSR005091-3"/>
    </source>
</evidence>
<evidence type="ECO:0000256" key="7">
    <source>
        <dbReference type="PIRSR" id="PIRSR005091-2"/>
    </source>
</evidence>
<evidence type="ECO:0000313" key="12">
    <source>
        <dbReference type="Proteomes" id="UP000245670"/>
    </source>
</evidence>
<sequence>MLFPKRHSLLKTFAITFLFFAILIRVCLYFFSIKLIDFSILNFIKIFAIGFFYDIGSLTYFLALYVVYLLIIPAKLHGSKLDKIITNFAYGLFLFVIIFSFLAEIPFWQEYQRRFNFIAVDYLLYTYEVVENIHQTFPIPLLIGVIFLILFLSIRYAKHKNAYNNTFQNSDSFKAKLIPSSIIITILILFHFNIKNTQAEVFDNVNENELAKSGLYSFFAAYKSNELNFKDFYQTIDSSENYTILRNKITAENDSLLSDSKDIIRFTRNNGKEQKPNVIFIGLESLNARFMPSFSNNENWAIAIDSLANKSIFFTNLFATGTRTIRGMEAITLAIPPTPGRSIVKRKSNHNLFTIGEIFKQKGYTRTFMYGGDGHFDNMTNYFSYNGFDIIDRKKSHRINTKLPTKRTRIEDNEVTFENAWAACDGDLYNKLLKYADQQHKTKQPFFNFVMTSSNHQPYTFPKGVINSDENTRENAIKYTDKTFKEFFEKAKTKPWFKNTVFVVMADHCCYSAGRTEINVENHHIPAYIFNLKNEKPRQIDKLSSQIDIFPTLFGYLNWSYENKLFGKDISKMSLEEERAFVGNHRKVGLLKPNKLLILDTQKQHTTYYWNKEKNKLTKTKTDSILLKETIAYYQSAYELFKNGGLKIASEK</sequence>
<evidence type="ECO:0000259" key="10">
    <source>
        <dbReference type="Pfam" id="PF00884"/>
    </source>
</evidence>
<dbReference type="RefSeq" id="WP_109403865.1">
    <property type="nucleotide sequence ID" value="NZ_QFFG01000002.1"/>
</dbReference>
<keyword evidence="7" id="KW-0464">Manganese</keyword>
<dbReference type="GO" id="GO:0005886">
    <property type="term" value="C:plasma membrane"/>
    <property type="evidence" value="ECO:0007669"/>
    <property type="project" value="UniProtKB-SubCell"/>
</dbReference>
<keyword evidence="5 9" id="KW-0472">Membrane</keyword>
<dbReference type="PANTHER" id="PTHR47371">
    <property type="entry name" value="LIPOTEICHOIC ACID SYNTHASE"/>
    <property type="match status" value="1"/>
</dbReference>
<dbReference type="Gene3D" id="3.30.1120.80">
    <property type="match status" value="1"/>
</dbReference>
<feature type="active site" evidence="6">
    <location>
        <position position="324"/>
    </location>
</feature>
<keyword evidence="4 9" id="KW-1133">Transmembrane helix</keyword>
<dbReference type="InterPro" id="IPR012160">
    <property type="entry name" value="LtaS-like"/>
</dbReference>
<feature type="transmembrane region" description="Helical" evidence="9">
    <location>
        <begin position="137"/>
        <end position="157"/>
    </location>
</feature>
<proteinExistence type="predicted"/>
<evidence type="ECO:0000256" key="9">
    <source>
        <dbReference type="SAM" id="Phobius"/>
    </source>
</evidence>
<feature type="transmembrane region" description="Helical" evidence="9">
    <location>
        <begin position="177"/>
        <end position="194"/>
    </location>
</feature>
<dbReference type="OrthoDB" id="9777768at2"/>